<dbReference type="RefSeq" id="WP_063626280.1">
    <property type="nucleotide sequence ID" value="NZ_LVLH01000040.1"/>
</dbReference>
<comment type="similarity">
    <text evidence="1">Belongs to the class IV-like SAM-binding methyltransferase superfamily. RNA methyltransferase TrmH family.</text>
</comment>
<dbReference type="EMBL" id="LVLH01000040">
    <property type="protein sequence ID" value="OAB48790.1"/>
    <property type="molecule type" value="Genomic_DNA"/>
</dbReference>
<evidence type="ECO:0000313" key="6">
    <source>
        <dbReference type="Proteomes" id="UP000076983"/>
    </source>
</evidence>
<keyword evidence="2 5" id="KW-0489">Methyltransferase</keyword>
<evidence type="ECO:0000256" key="2">
    <source>
        <dbReference type="ARBA" id="ARBA00022603"/>
    </source>
</evidence>
<dbReference type="GO" id="GO:0003723">
    <property type="term" value="F:RNA binding"/>
    <property type="evidence" value="ECO:0007669"/>
    <property type="project" value="InterPro"/>
</dbReference>
<dbReference type="InterPro" id="IPR051259">
    <property type="entry name" value="rRNA_Methyltransferase"/>
</dbReference>
<dbReference type="GO" id="GO:0008173">
    <property type="term" value="F:RNA methyltransferase activity"/>
    <property type="evidence" value="ECO:0007669"/>
    <property type="project" value="InterPro"/>
</dbReference>
<dbReference type="Pfam" id="PF00588">
    <property type="entry name" value="SpoU_methylase"/>
    <property type="match status" value="1"/>
</dbReference>
<dbReference type="OrthoDB" id="9794400at2"/>
<dbReference type="Proteomes" id="UP000076983">
    <property type="component" value="Unassembled WGS sequence"/>
</dbReference>
<evidence type="ECO:0000256" key="1">
    <source>
        <dbReference type="ARBA" id="ARBA00007228"/>
    </source>
</evidence>
<comment type="caution">
    <text evidence="5">The sequence shown here is derived from an EMBL/GenBank/DDBJ whole genome shotgun (WGS) entry which is preliminary data.</text>
</comment>
<feature type="domain" description="RNA 2-O ribose methyltransferase substrate binding" evidence="4">
    <location>
        <begin position="30"/>
        <end position="92"/>
    </location>
</feature>
<gene>
    <name evidence="5" type="ORF">MGALLINA_05070</name>
</gene>
<name>A0A168RAR8_9BACT</name>
<dbReference type="PANTHER" id="PTHR43191">
    <property type="entry name" value="RRNA METHYLTRANSFERASE 3"/>
    <property type="match status" value="1"/>
</dbReference>
<dbReference type="Gene3D" id="3.40.1280.10">
    <property type="match status" value="1"/>
</dbReference>
<dbReference type="SUPFAM" id="SSF55315">
    <property type="entry name" value="L30e-like"/>
    <property type="match status" value="1"/>
</dbReference>
<evidence type="ECO:0000259" key="4">
    <source>
        <dbReference type="SMART" id="SM00967"/>
    </source>
</evidence>
<accession>A0A168RAR8</accession>
<dbReference type="GO" id="GO:0005737">
    <property type="term" value="C:cytoplasm"/>
    <property type="evidence" value="ECO:0007669"/>
    <property type="project" value="UniProtKB-ARBA"/>
</dbReference>
<keyword evidence="6" id="KW-1185">Reference proteome</keyword>
<dbReference type="STRING" id="29557.MGALLINA_05070"/>
<dbReference type="AlphaFoldDB" id="A0A168RAR8"/>
<dbReference type="InterPro" id="IPR013123">
    <property type="entry name" value="SpoU_subst-bd"/>
</dbReference>
<dbReference type="GO" id="GO:0006396">
    <property type="term" value="P:RNA processing"/>
    <property type="evidence" value="ECO:0007669"/>
    <property type="project" value="InterPro"/>
</dbReference>
<dbReference type="Gene3D" id="3.30.1330.30">
    <property type="match status" value="1"/>
</dbReference>
<dbReference type="PANTHER" id="PTHR43191:SF2">
    <property type="entry name" value="RRNA METHYLTRANSFERASE 3, MITOCHONDRIAL"/>
    <property type="match status" value="1"/>
</dbReference>
<reference evidence="5 6" key="1">
    <citation type="submission" date="2016-03" db="EMBL/GenBank/DDBJ databases">
        <title>Genome sequence of Mycoplasma gallinarum strain Mgn_IPT.</title>
        <authorList>
            <person name="Yacoub E."/>
            <person name="Sirand-Pugnet P."/>
            <person name="Barre A."/>
            <person name="Maurier F."/>
            <person name="Blanchard A."/>
            <person name="Ben Abdelmoumen B.M."/>
        </authorList>
    </citation>
    <scope>NUCLEOTIDE SEQUENCE [LARGE SCALE GENOMIC DNA]</scope>
    <source>
        <strain evidence="5 6">Mgn_IPT</strain>
    </source>
</reference>
<organism evidence="5 6">
    <name type="scientific">Mycoplasmopsis gallinarum</name>
    <dbReference type="NCBI Taxonomy" id="29557"/>
    <lineage>
        <taxon>Bacteria</taxon>
        <taxon>Bacillati</taxon>
        <taxon>Mycoplasmatota</taxon>
        <taxon>Mycoplasmoidales</taxon>
        <taxon>Metamycoplasmataceae</taxon>
        <taxon>Mycoplasmopsis</taxon>
    </lineage>
</organism>
<dbReference type="SMART" id="SM00967">
    <property type="entry name" value="SpoU_sub_bind"/>
    <property type="match status" value="1"/>
</dbReference>
<evidence type="ECO:0000313" key="5">
    <source>
        <dbReference type="EMBL" id="OAB48790.1"/>
    </source>
</evidence>
<keyword evidence="3" id="KW-0808">Transferase</keyword>
<dbReference type="InterPro" id="IPR029028">
    <property type="entry name" value="Alpha/beta_knot_MTases"/>
</dbReference>
<dbReference type="GO" id="GO:0032259">
    <property type="term" value="P:methylation"/>
    <property type="evidence" value="ECO:0007669"/>
    <property type="project" value="UniProtKB-KW"/>
</dbReference>
<dbReference type="SUPFAM" id="SSF75217">
    <property type="entry name" value="alpha/beta knot"/>
    <property type="match status" value="1"/>
</dbReference>
<protein>
    <submittedName>
        <fullName evidence="5">rRNA methylase</fullName>
    </submittedName>
</protein>
<evidence type="ECO:0000256" key="3">
    <source>
        <dbReference type="ARBA" id="ARBA00022679"/>
    </source>
</evidence>
<dbReference type="InterPro" id="IPR029064">
    <property type="entry name" value="Ribosomal_eL30-like_sf"/>
</dbReference>
<dbReference type="PATRIC" id="fig|29557.3.peg.503"/>
<proteinExistence type="inferred from homology"/>
<dbReference type="CDD" id="cd18095">
    <property type="entry name" value="SpoU-like_rRNA-MTase"/>
    <property type="match status" value="1"/>
</dbReference>
<dbReference type="InterPro" id="IPR053888">
    <property type="entry name" value="MRM3-like_sub_bind"/>
</dbReference>
<sequence>MQNKLISSVQNPKIKYLKQVANFKYSNLFLVEGYHLVQEAFKNNLVIETFELNENQLVYPNSTLITSNVLTSITNTKTPEGIVALCKISFKTELNDKIIFLDNVQDPGNIGTIIRTMKAFNFNSLIANINLLNHKIIRSTQGAIFDLNYYQYKQNDYLIIKKLKSEGYKIIGTLLDKNSQPYFKNDLFTGKFVLIMGNEGNGISHELQQLLDYSVYIPIDFESLNVAVATGIVLNHIYQSEKK</sequence>
<dbReference type="InterPro" id="IPR029026">
    <property type="entry name" value="tRNA_m1G_MTases_N"/>
</dbReference>
<dbReference type="InterPro" id="IPR001537">
    <property type="entry name" value="SpoU_MeTrfase"/>
</dbReference>
<dbReference type="Pfam" id="PF22435">
    <property type="entry name" value="MRM3-like_sub_bind"/>
    <property type="match status" value="1"/>
</dbReference>